<organism evidence="3 4">
    <name type="scientific">[Clostridium] citroniae WAL-17108</name>
    <dbReference type="NCBI Taxonomy" id="742733"/>
    <lineage>
        <taxon>Bacteria</taxon>
        <taxon>Bacillati</taxon>
        <taxon>Bacillota</taxon>
        <taxon>Clostridia</taxon>
        <taxon>Lachnospirales</taxon>
        <taxon>Lachnospiraceae</taxon>
        <taxon>Enterocloster</taxon>
    </lineage>
</organism>
<feature type="chain" id="PRO_5038957580" evidence="2">
    <location>
        <begin position="23"/>
        <end position="227"/>
    </location>
</feature>
<dbReference type="Proteomes" id="UP000003763">
    <property type="component" value="Unassembled WGS sequence"/>
</dbReference>
<comment type="caution">
    <text evidence="3">The sequence shown here is derived from an EMBL/GenBank/DDBJ whole genome shotgun (WGS) entry which is preliminary data.</text>
</comment>
<reference evidence="3 4" key="1">
    <citation type="submission" date="2011-08" db="EMBL/GenBank/DDBJ databases">
        <title>The Genome Sequence of Clostridium citroniae WAL-17108.</title>
        <authorList>
            <consortium name="The Broad Institute Genome Sequencing Platform"/>
            <person name="Earl A."/>
            <person name="Ward D."/>
            <person name="Feldgarden M."/>
            <person name="Gevers D."/>
            <person name="Finegold S.M."/>
            <person name="Summanen P.H."/>
            <person name="Molitoris D.R."/>
            <person name="Vaisanen M.L."/>
            <person name="Daigneault M."/>
            <person name="Allen-Vercoe E."/>
            <person name="Young S.K."/>
            <person name="Zeng Q."/>
            <person name="Gargeya S."/>
            <person name="Fitzgerald M."/>
            <person name="Haas B."/>
            <person name="Abouelleil A."/>
            <person name="Alvarado L."/>
            <person name="Arachchi H.M."/>
            <person name="Berlin A."/>
            <person name="Brown A."/>
            <person name="Chapman S.B."/>
            <person name="Chen Z."/>
            <person name="Dunbar C."/>
            <person name="Freedman E."/>
            <person name="Gearin G."/>
            <person name="Gellesch M."/>
            <person name="Goldberg J."/>
            <person name="Griggs A."/>
            <person name="Gujja S."/>
            <person name="Heiman D."/>
            <person name="Howarth C."/>
            <person name="Larson L."/>
            <person name="Lui A."/>
            <person name="MacDonald P.J.P."/>
            <person name="Montmayeur A."/>
            <person name="Murphy C."/>
            <person name="Neiman D."/>
            <person name="Pearson M."/>
            <person name="Priest M."/>
            <person name="Roberts A."/>
            <person name="Saif S."/>
            <person name="Shea T."/>
            <person name="Shenoy N."/>
            <person name="Sisk P."/>
            <person name="Stolte C."/>
            <person name="Sykes S."/>
            <person name="Wortman J."/>
            <person name="Nusbaum C."/>
            <person name="Birren B."/>
        </authorList>
    </citation>
    <scope>NUCLEOTIDE SEQUENCE [LARGE SCALE GENOMIC DNA]</scope>
    <source>
        <strain evidence="3 4">WAL-17108</strain>
    </source>
</reference>
<evidence type="ECO:0000256" key="2">
    <source>
        <dbReference type="SAM" id="SignalP"/>
    </source>
</evidence>
<dbReference type="eggNOG" id="ENOG5033562">
    <property type="taxonomic scope" value="Bacteria"/>
</dbReference>
<protein>
    <submittedName>
        <fullName evidence="3">Uncharacterized protein</fullName>
    </submittedName>
</protein>
<name>G5HTB4_9FIRM</name>
<dbReference type="RefSeq" id="WP_007871036.1">
    <property type="nucleotide sequence ID" value="NZ_JH376433.1"/>
</dbReference>
<dbReference type="PATRIC" id="fig|742733.3.peg.5985"/>
<evidence type="ECO:0000313" key="4">
    <source>
        <dbReference type="Proteomes" id="UP000003763"/>
    </source>
</evidence>
<evidence type="ECO:0000256" key="1">
    <source>
        <dbReference type="SAM" id="MobiDB-lite"/>
    </source>
</evidence>
<gene>
    <name evidence="3" type="ORF">HMPREF9469_05826</name>
</gene>
<keyword evidence="2" id="KW-0732">Signal</keyword>
<dbReference type="AlphaFoldDB" id="G5HTB4"/>
<sequence length="227" mass="22989">MKKKLTTIALAAALAVSQAVCSYGANSPGTGPVIGDNSGDSDYDIGDRVDSVTGGGSTAGSSSVPGSGQGTNTVGIGVGQTAGETAVTTNSRGQAVVGDTALEFIQGSDSAVSGLPETVVNTINGINNGQPLNEVVPGVDLSGYNALVGTHAILTKDATANTEKAGQVEVPLYVPNLVDGLGDVQVLFYNNLTGTWTVIQPNRIDTASKMIWFSIPNSGTLSVIYKR</sequence>
<dbReference type="EMBL" id="ADLJ01000054">
    <property type="protein sequence ID" value="EHE95379.1"/>
    <property type="molecule type" value="Genomic_DNA"/>
</dbReference>
<proteinExistence type="predicted"/>
<feature type="region of interest" description="Disordered" evidence="1">
    <location>
        <begin position="27"/>
        <end position="77"/>
    </location>
</feature>
<accession>G5HTB4</accession>
<feature type="signal peptide" evidence="2">
    <location>
        <begin position="1"/>
        <end position="22"/>
    </location>
</feature>
<evidence type="ECO:0000313" key="3">
    <source>
        <dbReference type="EMBL" id="EHE95379.1"/>
    </source>
</evidence>
<dbReference type="HOGENOM" id="CLU_105781_0_0_9"/>